<dbReference type="EMBL" id="JACHGH010000002">
    <property type="protein sequence ID" value="MBB6452400.1"/>
    <property type="molecule type" value="Genomic_DNA"/>
</dbReference>
<protein>
    <submittedName>
        <fullName evidence="4">D-alanyl-D-alanine carboxypeptidase/D-alanyl-D-alanine-endopeptidase (Penicillin-binding protein 4)</fullName>
        <ecNumber evidence="4">3.4.16.4</ecNumber>
        <ecNumber evidence="4">3.4.21.-</ecNumber>
    </submittedName>
</protein>
<dbReference type="GO" id="GO:0009002">
    <property type="term" value="F:serine-type D-Ala-D-Ala carboxypeptidase activity"/>
    <property type="evidence" value="ECO:0007669"/>
    <property type="project" value="UniProtKB-EC"/>
</dbReference>
<keyword evidence="3" id="KW-0732">Signal</keyword>
<feature type="chain" id="PRO_5033055221" evidence="3">
    <location>
        <begin position="27"/>
        <end position="501"/>
    </location>
</feature>
<gene>
    <name evidence="4" type="ORF">HNQ94_000845</name>
</gene>
<reference evidence="4 5" key="1">
    <citation type="submission" date="2020-08" db="EMBL/GenBank/DDBJ databases">
        <title>Genomic Encyclopedia of Type Strains, Phase IV (KMG-IV): sequencing the most valuable type-strain genomes for metagenomic binning, comparative biology and taxonomic classification.</title>
        <authorList>
            <person name="Goeker M."/>
        </authorList>
    </citation>
    <scope>NUCLEOTIDE SEQUENCE [LARGE SCALE GENOMIC DNA]</scope>
    <source>
        <strain evidence="4 5">DSM 19612</strain>
    </source>
</reference>
<keyword evidence="5" id="KW-1185">Reference proteome</keyword>
<evidence type="ECO:0000256" key="2">
    <source>
        <dbReference type="ARBA" id="ARBA00022801"/>
    </source>
</evidence>
<dbReference type="NCBIfam" id="TIGR00666">
    <property type="entry name" value="PBP4"/>
    <property type="match status" value="1"/>
</dbReference>
<dbReference type="PANTHER" id="PTHR30023:SF0">
    <property type="entry name" value="PENICILLIN-SENSITIVE CARBOXYPEPTIDASE A"/>
    <property type="match status" value="1"/>
</dbReference>
<dbReference type="InterPro" id="IPR000667">
    <property type="entry name" value="Peptidase_S13"/>
</dbReference>
<evidence type="ECO:0000313" key="5">
    <source>
        <dbReference type="Proteomes" id="UP000581688"/>
    </source>
</evidence>
<dbReference type="GO" id="GO:0006508">
    <property type="term" value="P:proteolysis"/>
    <property type="evidence" value="ECO:0007669"/>
    <property type="project" value="InterPro"/>
</dbReference>
<dbReference type="Gene3D" id="3.40.710.10">
    <property type="entry name" value="DD-peptidase/beta-lactamase superfamily"/>
    <property type="match status" value="1"/>
</dbReference>
<dbReference type="Pfam" id="PF02113">
    <property type="entry name" value="Peptidase_S13"/>
    <property type="match status" value="1"/>
</dbReference>
<dbReference type="EC" id="3.4.16.4" evidence="4"/>
<evidence type="ECO:0000256" key="1">
    <source>
        <dbReference type="ARBA" id="ARBA00006096"/>
    </source>
</evidence>
<dbReference type="PRINTS" id="PR00922">
    <property type="entry name" value="DADACBPTASE3"/>
</dbReference>
<dbReference type="Gene3D" id="3.50.80.20">
    <property type="entry name" value="D-Ala-D-Ala carboxypeptidase C, peptidase S13"/>
    <property type="match status" value="1"/>
</dbReference>
<keyword evidence="2 4" id="KW-0378">Hydrolase</keyword>
<keyword evidence="4" id="KW-0645">Protease</keyword>
<name>A0A841PUC1_9BACI</name>
<sequence>MMSKKNMKMYFCILMLYIGTIGPVFAVEQSIEVHTQVDKDIKSMLNEFLRNEENLNGAIAGISIRSANSGEILFSHYGDTRLRPASNLKLLTAAAALSVLGEDYRFSTELWTDGTINNGVLNRNLYLKGKGDPTLLKEDLDEIARLLHKTGVREVKGDVIGDDSWYDDLRLSQDLPWTDEHTYYGAQISALTVSPNDDFDAGTVIVSINPAKNAGEKATITVDPETDYVNIINKTETVTKTNVEELKIERKHGTNTIVVEGEIPINSNMEREWIAVWEPTDYVLNLFKHSLEKHGIQWSGNFKRGVTPSDAKKLINHESIPLAELLIPFMKLSNNGHAEVLVKEMGRVKKGEGSWEKGLEVMTEELSKLGVNVDTLVLRDGSGISHVNLIPANEISNFLYTVQNKEWFPTFLDSLPVAGITDRLVGGSLRHRMYIPPMQGNVKAKTGTISTVSSLSGYIDVPNEEKIIFSILLNNVLDEDDGKDIEDKIISLLVQGFTNRQ</sequence>
<dbReference type="AlphaFoldDB" id="A0A841PUC1"/>
<dbReference type="InterPro" id="IPR012338">
    <property type="entry name" value="Beta-lactam/transpept-like"/>
</dbReference>
<dbReference type="SUPFAM" id="SSF56601">
    <property type="entry name" value="beta-lactamase/transpeptidase-like"/>
    <property type="match status" value="1"/>
</dbReference>
<keyword evidence="4" id="KW-0121">Carboxypeptidase</keyword>
<evidence type="ECO:0000313" key="4">
    <source>
        <dbReference type="EMBL" id="MBB6452400.1"/>
    </source>
</evidence>
<dbReference type="GO" id="GO:0000270">
    <property type="term" value="P:peptidoglycan metabolic process"/>
    <property type="evidence" value="ECO:0007669"/>
    <property type="project" value="TreeGrafter"/>
</dbReference>
<accession>A0A841PUC1</accession>
<dbReference type="EC" id="3.4.21.-" evidence="4"/>
<dbReference type="Proteomes" id="UP000581688">
    <property type="component" value="Unassembled WGS sequence"/>
</dbReference>
<organism evidence="4 5">
    <name type="scientific">Salirhabdus euzebyi</name>
    <dbReference type="NCBI Taxonomy" id="394506"/>
    <lineage>
        <taxon>Bacteria</taxon>
        <taxon>Bacillati</taxon>
        <taxon>Bacillota</taxon>
        <taxon>Bacilli</taxon>
        <taxon>Bacillales</taxon>
        <taxon>Bacillaceae</taxon>
        <taxon>Salirhabdus</taxon>
    </lineage>
</organism>
<dbReference type="RefSeq" id="WP_174494938.1">
    <property type="nucleotide sequence ID" value="NZ_CADDWK010000002.1"/>
</dbReference>
<comment type="similarity">
    <text evidence="1">Belongs to the peptidase S13 family.</text>
</comment>
<evidence type="ECO:0000256" key="3">
    <source>
        <dbReference type="SAM" id="SignalP"/>
    </source>
</evidence>
<proteinExistence type="inferred from homology"/>
<feature type="signal peptide" evidence="3">
    <location>
        <begin position="1"/>
        <end position="26"/>
    </location>
</feature>
<comment type="caution">
    <text evidence="4">The sequence shown here is derived from an EMBL/GenBank/DDBJ whole genome shotgun (WGS) entry which is preliminary data.</text>
</comment>
<dbReference type="PANTHER" id="PTHR30023">
    <property type="entry name" value="D-ALANYL-D-ALANINE CARBOXYPEPTIDASE"/>
    <property type="match status" value="1"/>
</dbReference>